<dbReference type="GO" id="GO:0046872">
    <property type="term" value="F:metal ion binding"/>
    <property type="evidence" value="ECO:0007669"/>
    <property type="project" value="UniProtKB-KW"/>
</dbReference>
<keyword evidence="4" id="KW-0479">Metal-binding</keyword>
<dbReference type="InterPro" id="IPR000092">
    <property type="entry name" value="Polyprenyl_synt"/>
</dbReference>
<dbReference type="PANTHER" id="PTHR12001:SF85">
    <property type="entry name" value="SHORT CHAIN ISOPRENYL DIPHOSPHATE SYNTHASE"/>
    <property type="match status" value="1"/>
</dbReference>
<reference evidence="6" key="1">
    <citation type="submission" date="2018-05" db="EMBL/GenBank/DDBJ databases">
        <authorList>
            <person name="Lanie J.A."/>
            <person name="Ng W.-L."/>
            <person name="Kazmierczak K.M."/>
            <person name="Andrzejewski T.M."/>
            <person name="Davidsen T.M."/>
            <person name="Wayne K.J."/>
            <person name="Tettelin H."/>
            <person name="Glass J.I."/>
            <person name="Rusch D."/>
            <person name="Podicherti R."/>
            <person name="Tsui H.-C.T."/>
            <person name="Winkler M.E."/>
        </authorList>
    </citation>
    <scope>NUCLEOTIDE SEQUENCE</scope>
</reference>
<evidence type="ECO:0008006" key="7">
    <source>
        <dbReference type="Google" id="ProtNLM"/>
    </source>
</evidence>
<dbReference type="SFLD" id="SFLDG01017">
    <property type="entry name" value="Polyprenyl_Transferase_Like"/>
    <property type="match status" value="1"/>
</dbReference>
<dbReference type="EMBL" id="UINC01001429">
    <property type="protein sequence ID" value="SUZ80507.1"/>
    <property type="molecule type" value="Genomic_DNA"/>
</dbReference>
<protein>
    <recommendedName>
        <fullName evidence="7">Polyprenyl synthetase family protein</fullName>
    </recommendedName>
</protein>
<dbReference type="GO" id="GO:0008299">
    <property type="term" value="P:isoprenoid biosynthetic process"/>
    <property type="evidence" value="ECO:0007669"/>
    <property type="project" value="InterPro"/>
</dbReference>
<evidence type="ECO:0000256" key="1">
    <source>
        <dbReference type="ARBA" id="ARBA00001946"/>
    </source>
</evidence>
<accession>A0A381QRN3</accession>
<evidence type="ECO:0000256" key="4">
    <source>
        <dbReference type="ARBA" id="ARBA00022723"/>
    </source>
</evidence>
<dbReference type="AlphaFoldDB" id="A0A381QRN3"/>
<dbReference type="SFLD" id="SFLDS00005">
    <property type="entry name" value="Isoprenoid_Synthase_Type_I"/>
    <property type="match status" value="1"/>
</dbReference>
<dbReference type="Pfam" id="PF00348">
    <property type="entry name" value="polyprenyl_synt"/>
    <property type="match status" value="1"/>
</dbReference>
<dbReference type="CDD" id="cd00685">
    <property type="entry name" value="Trans_IPPS_HT"/>
    <property type="match status" value="1"/>
</dbReference>
<name>A0A381QRN3_9ZZZZ</name>
<dbReference type="Gene3D" id="1.10.600.10">
    <property type="entry name" value="Farnesyl Diphosphate Synthase"/>
    <property type="match status" value="1"/>
</dbReference>
<comment type="cofactor">
    <cofactor evidence="1">
        <name>Mg(2+)</name>
        <dbReference type="ChEBI" id="CHEBI:18420"/>
    </cofactor>
</comment>
<evidence type="ECO:0000256" key="3">
    <source>
        <dbReference type="ARBA" id="ARBA00022679"/>
    </source>
</evidence>
<gene>
    <name evidence="6" type="ORF">METZ01_LOCUS33361</name>
</gene>
<sequence>VSTFNELITFIRKEVNRDLKRLPIPKRPVYLYEPIRFALSGNGKRFRPILVHLAGRANNADPDSLMKIALAIELLHNFTLIHDDIMDNDDMRHGQAAIHSKWDESTAILAGDGINAIAQILLSGIPDRSNAICRFFNQATLEVCEGQALDKEFENDLSITEDQYLEMIEKKTGSLLGACAALSATLVGADQEVINYFDQFGRALGNGFQIHDDLLEIYGNPNEMGKSLGSDIAEGKQTMMVIKARNLFGKEWGDIIGDPDRIDFMDKIRSFFTENGIENETKGLAQTYFDLARNSLEKIDGINCSELFDFVNLVETRSY</sequence>
<proteinExistence type="inferred from homology"/>
<evidence type="ECO:0000256" key="5">
    <source>
        <dbReference type="ARBA" id="ARBA00022842"/>
    </source>
</evidence>
<dbReference type="PANTHER" id="PTHR12001">
    <property type="entry name" value="GERANYLGERANYL PYROPHOSPHATE SYNTHASE"/>
    <property type="match status" value="1"/>
</dbReference>
<dbReference type="InterPro" id="IPR008949">
    <property type="entry name" value="Isoprenoid_synthase_dom_sf"/>
</dbReference>
<feature type="non-terminal residue" evidence="6">
    <location>
        <position position="1"/>
    </location>
</feature>
<evidence type="ECO:0000313" key="6">
    <source>
        <dbReference type="EMBL" id="SUZ80507.1"/>
    </source>
</evidence>
<organism evidence="6">
    <name type="scientific">marine metagenome</name>
    <dbReference type="NCBI Taxonomy" id="408172"/>
    <lineage>
        <taxon>unclassified sequences</taxon>
        <taxon>metagenomes</taxon>
        <taxon>ecological metagenomes</taxon>
    </lineage>
</organism>
<comment type="similarity">
    <text evidence="2">Belongs to the FPP/GGPP synthase family.</text>
</comment>
<dbReference type="SUPFAM" id="SSF48576">
    <property type="entry name" value="Terpenoid synthases"/>
    <property type="match status" value="1"/>
</dbReference>
<keyword evidence="5" id="KW-0460">Magnesium</keyword>
<dbReference type="GO" id="GO:0004659">
    <property type="term" value="F:prenyltransferase activity"/>
    <property type="evidence" value="ECO:0007669"/>
    <property type="project" value="InterPro"/>
</dbReference>
<keyword evidence="3" id="KW-0808">Transferase</keyword>
<evidence type="ECO:0000256" key="2">
    <source>
        <dbReference type="ARBA" id="ARBA00006706"/>
    </source>
</evidence>